<reference evidence="2 3" key="1">
    <citation type="submission" date="2021-07" db="EMBL/GenBank/DDBJ databases">
        <title>Characterization of Violacein-producing bacteria and related species.</title>
        <authorList>
            <person name="Wilson H.S."/>
            <person name="De Leon M.E."/>
        </authorList>
    </citation>
    <scope>NUCLEOTIDE SEQUENCE [LARGE SCALE GENOMIC DNA]</scope>
    <source>
        <strain evidence="2 3">HSC-2F05</strain>
    </source>
</reference>
<evidence type="ECO:0000313" key="3">
    <source>
        <dbReference type="Proteomes" id="UP001198602"/>
    </source>
</evidence>
<evidence type="ECO:0008006" key="4">
    <source>
        <dbReference type="Google" id="ProtNLM"/>
    </source>
</evidence>
<feature type="signal peptide" evidence="1">
    <location>
        <begin position="1"/>
        <end position="24"/>
    </location>
</feature>
<evidence type="ECO:0000256" key="1">
    <source>
        <dbReference type="SAM" id="SignalP"/>
    </source>
</evidence>
<proteinExistence type="predicted"/>
<dbReference type="RefSeq" id="WP_225236908.1">
    <property type="nucleotide sequence ID" value="NZ_JAHYBX010000001.1"/>
</dbReference>
<accession>A0ABS7Y448</accession>
<evidence type="ECO:0000313" key="2">
    <source>
        <dbReference type="EMBL" id="MCA1854433.1"/>
    </source>
</evidence>
<keyword evidence="1" id="KW-0732">Signal</keyword>
<feature type="chain" id="PRO_5047291971" description="Cobalt-zinc-cadmium resistance protein" evidence="1">
    <location>
        <begin position="25"/>
        <end position="114"/>
    </location>
</feature>
<sequence length="114" mass="12853">MKRLFLIFLLVLLPLQFSWAIAGAYCAHEEAAAPHFGHHVHKHDETKDDGKHKAKKIQVDTDCDYCHHVPTSAIFAANSTLAQPGLTVHPRYDGPRYASYIPDLIPRPDWQVLA</sequence>
<name>A0ABS7Y448_9BURK</name>
<dbReference type="Proteomes" id="UP001198602">
    <property type="component" value="Unassembled WGS sequence"/>
</dbReference>
<protein>
    <recommendedName>
        <fullName evidence="4">Cobalt-zinc-cadmium resistance protein</fullName>
    </recommendedName>
</protein>
<dbReference type="InterPro" id="IPR055013">
    <property type="entry name" value="CzcI"/>
</dbReference>
<organism evidence="2 3">
    <name type="scientific">Massilia hydrophila</name>
    <dbReference type="NCBI Taxonomy" id="3044279"/>
    <lineage>
        <taxon>Bacteria</taxon>
        <taxon>Pseudomonadati</taxon>
        <taxon>Pseudomonadota</taxon>
        <taxon>Betaproteobacteria</taxon>
        <taxon>Burkholderiales</taxon>
        <taxon>Oxalobacteraceae</taxon>
        <taxon>Telluria group</taxon>
        <taxon>Massilia</taxon>
    </lineage>
</organism>
<keyword evidence="3" id="KW-1185">Reference proteome</keyword>
<dbReference type="NCBIfam" id="NF045614">
    <property type="entry name" value="efflu_CzcI_Cupr"/>
    <property type="match status" value="1"/>
</dbReference>
<gene>
    <name evidence="2" type="ORF">LE190_00630</name>
</gene>
<dbReference type="EMBL" id="JAHYBX010000001">
    <property type="protein sequence ID" value="MCA1854433.1"/>
    <property type="molecule type" value="Genomic_DNA"/>
</dbReference>
<comment type="caution">
    <text evidence="2">The sequence shown here is derived from an EMBL/GenBank/DDBJ whole genome shotgun (WGS) entry which is preliminary data.</text>
</comment>